<evidence type="ECO:0000256" key="11">
    <source>
        <dbReference type="ARBA" id="ARBA00023180"/>
    </source>
</evidence>
<dbReference type="SMART" id="SM00220">
    <property type="entry name" value="S_TKc"/>
    <property type="match status" value="1"/>
</dbReference>
<evidence type="ECO:0000256" key="5">
    <source>
        <dbReference type="ARBA" id="ARBA00022729"/>
    </source>
</evidence>
<dbReference type="InterPro" id="IPR045272">
    <property type="entry name" value="ANXUR1/2-like"/>
</dbReference>
<dbReference type="Gene3D" id="3.30.200.20">
    <property type="entry name" value="Phosphorylase Kinase, domain 1"/>
    <property type="match status" value="1"/>
</dbReference>
<gene>
    <name evidence="17" type="ORF">L3X38_020038</name>
</gene>
<dbReference type="SUPFAM" id="SSF56112">
    <property type="entry name" value="Protein kinase-like (PK-like)"/>
    <property type="match status" value="1"/>
</dbReference>
<evidence type="ECO:0000256" key="8">
    <source>
        <dbReference type="ARBA" id="ARBA00022840"/>
    </source>
</evidence>
<dbReference type="GO" id="GO:0005524">
    <property type="term" value="F:ATP binding"/>
    <property type="evidence" value="ECO:0007669"/>
    <property type="project" value="UniProtKB-UniRule"/>
</dbReference>
<feature type="region of interest" description="Disordered" evidence="13">
    <location>
        <begin position="69"/>
        <end position="91"/>
    </location>
</feature>
<evidence type="ECO:0000256" key="3">
    <source>
        <dbReference type="ARBA" id="ARBA00022679"/>
    </source>
</evidence>
<feature type="transmembrane region" description="Helical" evidence="14">
    <location>
        <begin position="458"/>
        <end position="481"/>
    </location>
</feature>
<keyword evidence="2" id="KW-0723">Serine/threonine-protein kinase</keyword>
<dbReference type="PROSITE" id="PS00108">
    <property type="entry name" value="PROTEIN_KINASE_ST"/>
    <property type="match status" value="1"/>
</dbReference>
<dbReference type="Gene3D" id="1.10.510.10">
    <property type="entry name" value="Transferase(Phosphotransferase) domain 1"/>
    <property type="match status" value="1"/>
</dbReference>
<reference evidence="17 18" key="1">
    <citation type="journal article" date="2022" name="G3 (Bethesda)">
        <title>Whole-genome sequence and methylome profiling of the almond [Prunus dulcis (Mill.) D.A. Webb] cultivar 'Nonpareil'.</title>
        <authorList>
            <person name="D'Amico-Willman K.M."/>
            <person name="Ouma W.Z."/>
            <person name="Meulia T."/>
            <person name="Sideli G.M."/>
            <person name="Gradziel T.M."/>
            <person name="Fresnedo-Ramirez J."/>
        </authorList>
    </citation>
    <scope>NUCLEOTIDE SEQUENCE [LARGE SCALE GENOMIC DNA]</scope>
    <source>
        <strain evidence="17">Clone GOH B32 T37-40</strain>
    </source>
</reference>
<keyword evidence="18" id="KW-1185">Reference proteome</keyword>
<dbReference type="InterPro" id="IPR017441">
    <property type="entry name" value="Protein_kinase_ATP_BS"/>
</dbReference>
<evidence type="ECO:0000256" key="12">
    <source>
        <dbReference type="PROSITE-ProRule" id="PRU10141"/>
    </source>
</evidence>
<feature type="compositionally biased region" description="Polar residues" evidence="13">
    <location>
        <begin position="841"/>
        <end position="875"/>
    </location>
</feature>
<comment type="subcellular location">
    <subcellularLocation>
        <location evidence="1">Membrane</location>
        <topology evidence="1">Single-pass type I membrane protein</topology>
    </subcellularLocation>
</comment>
<dbReference type="InterPro" id="IPR001245">
    <property type="entry name" value="Ser-Thr/Tyr_kinase_cat_dom"/>
</dbReference>
<organism evidence="17 18">
    <name type="scientific">Prunus dulcis</name>
    <name type="common">Almond</name>
    <name type="synonym">Amygdalus dulcis</name>
    <dbReference type="NCBI Taxonomy" id="3755"/>
    <lineage>
        <taxon>Eukaryota</taxon>
        <taxon>Viridiplantae</taxon>
        <taxon>Streptophyta</taxon>
        <taxon>Embryophyta</taxon>
        <taxon>Tracheophyta</taxon>
        <taxon>Spermatophyta</taxon>
        <taxon>Magnoliopsida</taxon>
        <taxon>eudicotyledons</taxon>
        <taxon>Gunneridae</taxon>
        <taxon>Pentapetalae</taxon>
        <taxon>rosids</taxon>
        <taxon>fabids</taxon>
        <taxon>Rosales</taxon>
        <taxon>Rosaceae</taxon>
        <taxon>Amygdaloideae</taxon>
        <taxon>Amygdaleae</taxon>
        <taxon>Prunus</taxon>
    </lineage>
</organism>
<comment type="caution">
    <text evidence="17">The sequence shown here is derived from an EMBL/GenBank/DDBJ whole genome shotgun (WGS) entry which is preliminary data.</text>
</comment>
<keyword evidence="9 14" id="KW-1133">Transmembrane helix</keyword>
<dbReference type="AlphaFoldDB" id="A0AAD4ZCK2"/>
<dbReference type="GO" id="GO:0016020">
    <property type="term" value="C:membrane"/>
    <property type="evidence" value="ECO:0007669"/>
    <property type="project" value="UniProtKB-SubCell"/>
</dbReference>
<feature type="compositionally biased region" description="Pro residues" evidence="13">
    <location>
        <begin position="433"/>
        <end position="444"/>
    </location>
</feature>
<dbReference type="FunFam" id="2.60.120.430:FF:000003">
    <property type="entry name" value="FERONIA receptor-like kinase"/>
    <property type="match status" value="1"/>
</dbReference>
<keyword evidence="4 14" id="KW-0812">Transmembrane</keyword>
<evidence type="ECO:0000313" key="17">
    <source>
        <dbReference type="EMBL" id="KAI5340764.1"/>
    </source>
</evidence>
<dbReference type="Gene3D" id="2.60.120.430">
    <property type="entry name" value="Galactose-binding lectin"/>
    <property type="match status" value="2"/>
</dbReference>
<keyword evidence="11" id="KW-0325">Glycoprotein</keyword>
<feature type="binding site" evidence="12">
    <location>
        <position position="558"/>
    </location>
    <ligand>
        <name>ATP</name>
        <dbReference type="ChEBI" id="CHEBI:30616"/>
    </ligand>
</feature>
<keyword evidence="6 12" id="KW-0547">Nucleotide-binding</keyword>
<name>A0AAD4ZCK2_PRUDU</name>
<dbReference type="GO" id="GO:0004714">
    <property type="term" value="F:transmembrane receptor protein tyrosine kinase activity"/>
    <property type="evidence" value="ECO:0007669"/>
    <property type="project" value="InterPro"/>
</dbReference>
<dbReference type="InterPro" id="IPR008271">
    <property type="entry name" value="Ser/Thr_kinase_AS"/>
</dbReference>
<dbReference type="GO" id="GO:0004674">
    <property type="term" value="F:protein serine/threonine kinase activity"/>
    <property type="evidence" value="ECO:0007669"/>
    <property type="project" value="UniProtKB-KW"/>
</dbReference>
<evidence type="ECO:0000256" key="10">
    <source>
        <dbReference type="ARBA" id="ARBA00023136"/>
    </source>
</evidence>
<evidence type="ECO:0000256" key="9">
    <source>
        <dbReference type="ARBA" id="ARBA00022989"/>
    </source>
</evidence>
<dbReference type="Proteomes" id="UP001054821">
    <property type="component" value="Chromosome 3"/>
</dbReference>
<protein>
    <recommendedName>
        <fullName evidence="16">Protein kinase domain-containing protein</fullName>
    </recommendedName>
</protein>
<dbReference type="Pfam" id="PF12819">
    <property type="entry name" value="Malectin_like"/>
    <property type="match status" value="1"/>
</dbReference>
<evidence type="ECO:0000256" key="7">
    <source>
        <dbReference type="ARBA" id="ARBA00022777"/>
    </source>
</evidence>
<dbReference type="FunFam" id="2.60.120.430:FF:000007">
    <property type="entry name" value="FERONIA receptor-like kinase"/>
    <property type="match status" value="1"/>
</dbReference>
<dbReference type="Pfam" id="PF07714">
    <property type="entry name" value="PK_Tyr_Ser-Thr"/>
    <property type="match status" value="1"/>
</dbReference>
<dbReference type="FunFam" id="1.10.510.10:FF:000252">
    <property type="entry name" value="Receptor-like protein kinase FERONIA"/>
    <property type="match status" value="1"/>
</dbReference>
<dbReference type="GO" id="GO:0010038">
    <property type="term" value="P:response to metal ion"/>
    <property type="evidence" value="ECO:0007669"/>
    <property type="project" value="UniProtKB-ARBA"/>
</dbReference>
<evidence type="ECO:0000256" key="15">
    <source>
        <dbReference type="SAM" id="SignalP"/>
    </source>
</evidence>
<evidence type="ECO:0000256" key="2">
    <source>
        <dbReference type="ARBA" id="ARBA00022527"/>
    </source>
</evidence>
<evidence type="ECO:0000313" key="18">
    <source>
        <dbReference type="Proteomes" id="UP001054821"/>
    </source>
</evidence>
<dbReference type="PANTHER" id="PTHR34590">
    <property type="entry name" value="OS03G0124300 PROTEIN-RELATED"/>
    <property type="match status" value="1"/>
</dbReference>
<dbReference type="PANTHER" id="PTHR34590:SF15">
    <property type="entry name" value="PROTEIN KINASE DOMAIN-CONTAINING PROTEIN"/>
    <property type="match status" value="1"/>
</dbReference>
<proteinExistence type="predicted"/>
<dbReference type="FunFam" id="3.30.200.20:FF:000039">
    <property type="entry name" value="receptor-like protein kinase FERONIA"/>
    <property type="match status" value="1"/>
</dbReference>
<dbReference type="PROSITE" id="PS00107">
    <property type="entry name" value="PROTEIN_KINASE_ATP"/>
    <property type="match status" value="1"/>
</dbReference>
<accession>A0AAD4ZCK2</accession>
<evidence type="ECO:0000256" key="13">
    <source>
        <dbReference type="SAM" id="MobiDB-lite"/>
    </source>
</evidence>
<dbReference type="InterPro" id="IPR024788">
    <property type="entry name" value="Malectin-like_Carb-bd_dom"/>
</dbReference>
<dbReference type="PROSITE" id="PS50011">
    <property type="entry name" value="PROTEIN_KINASE_DOM"/>
    <property type="match status" value="1"/>
</dbReference>
<feature type="domain" description="Protein kinase" evidence="16">
    <location>
        <begin position="530"/>
        <end position="810"/>
    </location>
</feature>
<keyword evidence="3" id="KW-0808">Transferase</keyword>
<dbReference type="CDD" id="cd14066">
    <property type="entry name" value="STKc_IRAK"/>
    <property type="match status" value="1"/>
</dbReference>
<keyword evidence="8 12" id="KW-0067">ATP-binding</keyword>
<feature type="chain" id="PRO_5041965789" description="Protein kinase domain-containing protein" evidence="15">
    <location>
        <begin position="26"/>
        <end position="891"/>
    </location>
</feature>
<evidence type="ECO:0000259" key="16">
    <source>
        <dbReference type="PROSITE" id="PS50011"/>
    </source>
</evidence>
<feature type="region of interest" description="Disordered" evidence="13">
    <location>
        <begin position="425"/>
        <end position="454"/>
    </location>
</feature>
<keyword evidence="10 14" id="KW-0472">Membrane</keyword>
<feature type="compositionally biased region" description="Low complexity" evidence="13">
    <location>
        <begin position="82"/>
        <end position="91"/>
    </location>
</feature>
<evidence type="ECO:0000256" key="6">
    <source>
        <dbReference type="ARBA" id="ARBA00022741"/>
    </source>
</evidence>
<dbReference type="InterPro" id="IPR000719">
    <property type="entry name" value="Prot_kinase_dom"/>
</dbReference>
<dbReference type="EMBL" id="JAJFAZ020000003">
    <property type="protein sequence ID" value="KAI5340764.1"/>
    <property type="molecule type" value="Genomic_DNA"/>
</dbReference>
<sequence length="891" mass="99840">MKKLLLPPLPLYLLPLFLQIATLLSAPIYTPVEDITINCGSSGTSPNIYDNRNWTGDINSKFSPSELHQAKTNTSSQVREAPPSSSVSPVPYTTARLSRSEFSYKVPLTTGQKFIRLYFHPVSYDPGFHRSNALFSVQAGGFTLLHDFNASVTADAGETETLIREFCLNIDEGQILTITFTPSRAIPGAYAFVNGIEIVSMPTNLYYTAFKSHGVDYVGNEVNYHIKNSTAMEMVYRINVGGSGISFDQDTGMYRNWDSLREEQKYLSSRWSVLLPQNVSIQLNFVRIPEYSAPQAVYQTGRYMGSNHTRNKSYNLTWEFPVDPKFLYLLRLHFCEFEPEIIDTGYRSFLIYIANQTAEPQADIIVRSGGNGRPIYRDYVVSMPAGPDQKKVKLFLALQANPRDWMTKYSDVLLNGLELFKLSDPTRNLAGPNPDPPPPKPMQPKTPSKQSKKKSTPMLAIVAGAVSAILVLFCVLGFLVFTRRRRDEDTEYTDDDLDKDTEYTDDDLFVPSGLCREFSLSEIQAATRNFNEGSIIGVGGFGHVYKGCIDQGTLVAIKRLHPGPRQGFTMFRAEIYTLSQLRHQHLVALIGYCNDRGEMILVYEYMENGTLYEHLMNPKSDPNAQPLPWEKRLNICIGVARGLHYLHNGGMEGNIIHRDVKCSNILLDEKWVAKVTDFGLSKMSSMTMSKTPISTAVKGSMGYLDPEYMLRNQLTEKSDVYSFGVVLCEVLCARPVVMRTVEKNEMNLVSWFTACHRNGELDRIIDPSLKGKIDDECFKVFVEIAVSCTHVKGKQRPSMNNVVEGLVQALKLQQNGDKMDEDDETMGETKEAAIMNKSDGGFSSSWTESSDSKNSSRVTNTSSDQSCSTTNNSIKGMSGTVFSEIKDPSRR</sequence>
<keyword evidence="7" id="KW-0418">Kinase</keyword>
<feature type="region of interest" description="Disordered" evidence="13">
    <location>
        <begin position="834"/>
        <end position="891"/>
    </location>
</feature>
<dbReference type="InterPro" id="IPR011009">
    <property type="entry name" value="Kinase-like_dom_sf"/>
</dbReference>
<keyword evidence="5 15" id="KW-0732">Signal</keyword>
<feature type="signal peptide" evidence="15">
    <location>
        <begin position="1"/>
        <end position="25"/>
    </location>
</feature>
<evidence type="ECO:0000256" key="1">
    <source>
        <dbReference type="ARBA" id="ARBA00004479"/>
    </source>
</evidence>
<evidence type="ECO:0000256" key="14">
    <source>
        <dbReference type="SAM" id="Phobius"/>
    </source>
</evidence>
<evidence type="ECO:0000256" key="4">
    <source>
        <dbReference type="ARBA" id="ARBA00022692"/>
    </source>
</evidence>